<dbReference type="Pfam" id="PF00561">
    <property type="entry name" value="Abhydrolase_1"/>
    <property type="match status" value="1"/>
</dbReference>
<name>A0A3P4BB28_9BURK</name>
<evidence type="ECO:0000313" key="3">
    <source>
        <dbReference type="EMBL" id="VCU72325.1"/>
    </source>
</evidence>
<evidence type="ECO:0000259" key="2">
    <source>
        <dbReference type="Pfam" id="PF00561"/>
    </source>
</evidence>
<proteinExistence type="predicted"/>
<dbReference type="InterPro" id="IPR029058">
    <property type="entry name" value="AB_hydrolase_fold"/>
</dbReference>
<dbReference type="PRINTS" id="PR00412">
    <property type="entry name" value="EPOXHYDRLASE"/>
</dbReference>
<evidence type="ECO:0000256" key="1">
    <source>
        <dbReference type="ARBA" id="ARBA00022801"/>
    </source>
</evidence>
<dbReference type="Proteomes" id="UP000277294">
    <property type="component" value="Unassembled WGS sequence"/>
</dbReference>
<dbReference type="EC" id="3.7.1.9" evidence="3"/>
<gene>
    <name evidence="3" type="primary">xylF_2</name>
    <name evidence="3" type="ORF">PIGHUM_04424</name>
</gene>
<keyword evidence="1 3" id="KW-0378">Hydrolase</keyword>
<dbReference type="PANTHER" id="PTHR43798">
    <property type="entry name" value="MONOACYLGLYCEROL LIPASE"/>
    <property type="match status" value="1"/>
</dbReference>
<dbReference type="InterPro" id="IPR000639">
    <property type="entry name" value="Epox_hydrolase-like"/>
</dbReference>
<dbReference type="InterPro" id="IPR050266">
    <property type="entry name" value="AB_hydrolase_sf"/>
</dbReference>
<accession>A0A3P4BB28</accession>
<dbReference type="Gene3D" id="3.40.50.1820">
    <property type="entry name" value="alpha/beta hydrolase"/>
    <property type="match status" value="1"/>
</dbReference>
<dbReference type="EMBL" id="UWPJ01000039">
    <property type="protein sequence ID" value="VCU72325.1"/>
    <property type="molecule type" value="Genomic_DNA"/>
</dbReference>
<dbReference type="GO" id="GO:0016020">
    <property type="term" value="C:membrane"/>
    <property type="evidence" value="ECO:0007669"/>
    <property type="project" value="TreeGrafter"/>
</dbReference>
<dbReference type="AlphaFoldDB" id="A0A3P4BB28"/>
<dbReference type="PRINTS" id="PR00111">
    <property type="entry name" value="ABHYDROLASE"/>
</dbReference>
<dbReference type="RefSeq" id="WP_124081905.1">
    <property type="nucleotide sequence ID" value="NZ_UWPJ01000039.1"/>
</dbReference>
<dbReference type="SUPFAM" id="SSF53474">
    <property type="entry name" value="alpha/beta-Hydrolases"/>
    <property type="match status" value="1"/>
</dbReference>
<reference evidence="3 4" key="1">
    <citation type="submission" date="2018-10" db="EMBL/GenBank/DDBJ databases">
        <authorList>
            <person name="Criscuolo A."/>
        </authorList>
    </citation>
    <scope>NUCLEOTIDE SEQUENCE [LARGE SCALE GENOMIC DNA]</scope>
    <source>
        <strain evidence="3">DnA1</strain>
    </source>
</reference>
<dbReference type="PANTHER" id="PTHR43798:SF31">
    <property type="entry name" value="AB HYDROLASE SUPERFAMILY PROTEIN YCLE"/>
    <property type="match status" value="1"/>
</dbReference>
<organism evidence="3 4">
    <name type="scientific">Pigmentiphaga humi</name>
    <dbReference type="NCBI Taxonomy" id="2478468"/>
    <lineage>
        <taxon>Bacteria</taxon>
        <taxon>Pseudomonadati</taxon>
        <taxon>Pseudomonadota</taxon>
        <taxon>Betaproteobacteria</taxon>
        <taxon>Burkholderiales</taxon>
        <taxon>Alcaligenaceae</taxon>
        <taxon>Pigmentiphaga</taxon>
    </lineage>
</organism>
<protein>
    <submittedName>
        <fullName evidence="3">2-hydroxymuconate semialdehyde hydrolase</fullName>
        <ecNumber evidence="3">3.7.1.9</ecNumber>
    </submittedName>
</protein>
<feature type="domain" description="AB hydrolase-1" evidence="2">
    <location>
        <begin position="33"/>
        <end position="264"/>
    </location>
</feature>
<dbReference type="GO" id="GO:0018775">
    <property type="term" value="F:2-hydroxymuconate-semialdehyde hydrolase activity"/>
    <property type="evidence" value="ECO:0007669"/>
    <property type="project" value="UniProtKB-EC"/>
</dbReference>
<keyword evidence="4" id="KW-1185">Reference proteome</keyword>
<dbReference type="OrthoDB" id="9779853at2"/>
<dbReference type="InterPro" id="IPR000073">
    <property type="entry name" value="AB_hydrolase_1"/>
</dbReference>
<sequence length="284" mass="31684">MNTTETSSSPELGKSLALPGLRVNYHDRGEGRPLLLVHGSGPGVSAWANWRGVIDELSCHHRVIAPDMAGFGYTAFDPGTSFDIDHWVGQVIGVLDALELEQVDLLGNSFGGGIALHVARRHPERVRRLVLMGAVSVSFPLTEGLDMVWGYTPSIDNMRRLMGVFAWDQSLTTESLVRLRYEASIQRGMDKVYESLFPAPRQRWVDMLAQPEEELARIDNPTLILHGRDDKVIPLEASLRLLRILKNADLTVFGNCGHWTQIEKRREFVHAVLEFLAAPAKEQA</sequence>
<evidence type="ECO:0000313" key="4">
    <source>
        <dbReference type="Proteomes" id="UP000277294"/>
    </source>
</evidence>